<dbReference type="PANTHER" id="PTHR38339:SF1">
    <property type="entry name" value="TRANSGLUTAMINASE-LIKE DOMAIN-CONTAINING PROTEIN"/>
    <property type="match status" value="1"/>
</dbReference>
<dbReference type="Gene3D" id="3.10.620.30">
    <property type="match status" value="1"/>
</dbReference>
<dbReference type="InterPro" id="IPR038765">
    <property type="entry name" value="Papain-like_cys_pep_sf"/>
</dbReference>
<dbReference type="SUPFAM" id="SSF54001">
    <property type="entry name" value="Cysteine proteinases"/>
    <property type="match status" value="1"/>
</dbReference>
<dbReference type="SMART" id="SM00460">
    <property type="entry name" value="TGc"/>
    <property type="match status" value="1"/>
</dbReference>
<dbReference type="EMBL" id="VCYH01000001">
    <property type="protein sequence ID" value="MDN7023834.1"/>
    <property type="molecule type" value="Genomic_DNA"/>
</dbReference>
<dbReference type="Proteomes" id="UP001168338">
    <property type="component" value="Unassembled WGS sequence"/>
</dbReference>
<dbReference type="InterPro" id="IPR002931">
    <property type="entry name" value="Transglutaminase-like"/>
</dbReference>
<gene>
    <name evidence="2" type="ORF">FGU65_02810</name>
</gene>
<dbReference type="RefSeq" id="WP_301662895.1">
    <property type="nucleotide sequence ID" value="NZ_VCYH01000001.1"/>
</dbReference>
<evidence type="ECO:0000259" key="1">
    <source>
        <dbReference type="SMART" id="SM00460"/>
    </source>
</evidence>
<dbReference type="PANTHER" id="PTHR38339">
    <property type="entry name" value="TRANSGLUTAMINASE DOMAIN PROTEIN"/>
    <property type="match status" value="1"/>
</dbReference>
<dbReference type="PROSITE" id="PS51257">
    <property type="entry name" value="PROKAR_LIPOPROTEIN"/>
    <property type="match status" value="1"/>
</dbReference>
<sequence length="503" mass="55184">MRYSSSITLLVVSALLLTLTAGCTGTPSATAAASPADQAYARGLDEYAAGNYRIAEKTFSEASALYAAAGDAEGAKKARDAMFRAFRTYVEYSLNRSAAAAAMREAFPDLAEQAIRDWLETGVQTIVSENETLYYDAVQNYLSAHPGLRREVEGTSVDMDVVGRWALSGNRSETGPYGSPVRYQGTETLAIPHEYLPSTGIIRIWFPLPVETGSQQNVTVTSLSYPEYIVKGPFTTGDVGYVYYEIPGGKVGGDLVLTADIGFTSYEQYFTVDPAAVGEYNTSDPEYLLYTASERNIEITDAIRAKAREIVGNETNPYRMAQRIYAYVLSTYTYSHVPHVSLDVREPHVAESTYMFETGHGDCGTQSMLFAALCRAVGIPARAIGGYQMLVTETPSCHFWAQYFVPGYGWVPTDLTLAEAGEWFAIPDEKRAQLQEYYGHNLDPARFVIQKRVDVPMDPALPDDAVATRVVMQRPAVVSDTAAYDIDLFSAVYFSVDLIAVDT</sequence>
<keyword evidence="3" id="KW-1185">Reference proteome</keyword>
<protein>
    <submittedName>
        <fullName evidence="2">Transglutaminase domain-containing protein</fullName>
    </submittedName>
</protein>
<feature type="domain" description="Transglutaminase-like" evidence="1">
    <location>
        <begin position="355"/>
        <end position="417"/>
    </location>
</feature>
<proteinExistence type="predicted"/>
<comment type="caution">
    <text evidence="2">The sequence shown here is derived from an EMBL/GenBank/DDBJ whole genome shotgun (WGS) entry which is preliminary data.</text>
</comment>
<dbReference type="Pfam" id="PF01841">
    <property type="entry name" value="Transglut_core"/>
    <property type="match status" value="1"/>
</dbReference>
<name>A0ABT8M7C7_9EURY</name>
<accession>A0ABT8M7C7</accession>
<organism evidence="2 3">
    <name type="scientific">Methanoculleus frigidifontis</name>
    <dbReference type="NCBI Taxonomy" id="2584085"/>
    <lineage>
        <taxon>Archaea</taxon>
        <taxon>Methanobacteriati</taxon>
        <taxon>Methanobacteriota</taxon>
        <taxon>Stenosarchaea group</taxon>
        <taxon>Methanomicrobia</taxon>
        <taxon>Methanomicrobiales</taxon>
        <taxon>Methanomicrobiaceae</taxon>
        <taxon>Methanoculleus</taxon>
    </lineage>
</organism>
<evidence type="ECO:0000313" key="2">
    <source>
        <dbReference type="EMBL" id="MDN7023834.1"/>
    </source>
</evidence>
<reference evidence="2" key="1">
    <citation type="submission" date="2019-05" db="EMBL/GenBank/DDBJ databases">
        <title>Methanoculleus sp. FWC-SCC1, a methanogenic archaeon isolated from deep marine cold seep.</title>
        <authorList>
            <person name="Chen Y.-W."/>
            <person name="Chen S.-C."/>
            <person name="Teng N.-H."/>
            <person name="Lai M.-C."/>
        </authorList>
    </citation>
    <scope>NUCLEOTIDE SEQUENCE</scope>
    <source>
        <strain evidence="2">FWC-SCC1</strain>
    </source>
</reference>
<evidence type="ECO:0000313" key="3">
    <source>
        <dbReference type="Proteomes" id="UP001168338"/>
    </source>
</evidence>